<reference evidence="2" key="1">
    <citation type="journal article" date="2016" name="Nature">
        <title>Genome evolution in the allotetraploid frog Xenopus laevis.</title>
        <authorList>
            <person name="Session A.M."/>
            <person name="Uno Y."/>
            <person name="Kwon T."/>
            <person name="Chapman J.A."/>
            <person name="Toyoda A."/>
            <person name="Takahashi S."/>
            <person name="Fukui A."/>
            <person name="Hikosaka A."/>
            <person name="Suzuki A."/>
            <person name="Kondo M."/>
            <person name="van Heeringen S.J."/>
            <person name="Quigley I."/>
            <person name="Heinz S."/>
            <person name="Ogino H."/>
            <person name="Ochi H."/>
            <person name="Hellsten U."/>
            <person name="Lyons J.B."/>
            <person name="Simakov O."/>
            <person name="Putnam N."/>
            <person name="Stites J."/>
            <person name="Kuroki Y."/>
            <person name="Tanaka T."/>
            <person name="Michiue T."/>
            <person name="Watanabe M."/>
            <person name="Bogdanovic O."/>
            <person name="Lister R."/>
            <person name="Georgiou G."/>
            <person name="Paranjpe S.S."/>
            <person name="van Kruijsbergen I."/>
            <person name="Shu S."/>
            <person name="Carlson J."/>
            <person name="Kinoshita T."/>
            <person name="Ohta Y."/>
            <person name="Mawaribuchi S."/>
            <person name="Jenkins J."/>
            <person name="Grimwood J."/>
            <person name="Schmutz J."/>
            <person name="Mitros T."/>
            <person name="Mozaffari S.V."/>
            <person name="Suzuki Y."/>
            <person name="Haramoto Y."/>
            <person name="Yamamoto T.S."/>
            <person name="Takagi C."/>
            <person name="Heald R."/>
            <person name="Miller K."/>
            <person name="Haudenschild C."/>
            <person name="Kitzman J."/>
            <person name="Nakayama T."/>
            <person name="Izutsu Y."/>
            <person name="Robert J."/>
            <person name="Fortriede J."/>
            <person name="Burns K."/>
            <person name="Lotay V."/>
            <person name="Karimi K."/>
            <person name="Yasuoka Y."/>
            <person name="Dichmann D.S."/>
            <person name="Flajnik M.F."/>
            <person name="Houston D.W."/>
            <person name="Shendure J."/>
            <person name="DuPasquier L."/>
            <person name="Vize P.D."/>
            <person name="Zorn A.M."/>
            <person name="Ito M."/>
            <person name="Marcotte E.M."/>
            <person name="Wallingford J.B."/>
            <person name="Ito Y."/>
            <person name="Asashima M."/>
            <person name="Ueno N."/>
            <person name="Matsuda Y."/>
            <person name="Veenstra G.J."/>
            <person name="Fujiyama A."/>
            <person name="Harland R.M."/>
            <person name="Taira M."/>
            <person name="Rokhsar D.S."/>
        </authorList>
    </citation>
    <scope>NUCLEOTIDE SEQUENCE [LARGE SCALE GENOMIC DNA]</scope>
    <source>
        <strain evidence="2">J</strain>
    </source>
</reference>
<gene>
    <name evidence="1" type="ORF">XELAEV_18014452mg</name>
</gene>
<name>A0A974HVF5_XENLA</name>
<protein>
    <submittedName>
        <fullName evidence="1">Uncharacterized protein</fullName>
    </submittedName>
</protein>
<accession>A0A974HVF5</accession>
<proteinExistence type="predicted"/>
<dbReference type="EMBL" id="CM004469">
    <property type="protein sequence ID" value="OCT91396.1"/>
    <property type="molecule type" value="Genomic_DNA"/>
</dbReference>
<sequence length="164" mass="18702">MGNTNSKQPEGIPAFEIVKRREGTKAVKEYDKLAKICDLTSHGPRLQPENWRIVVAERRGLLRDKGLLESAEAWLRVARDLQREFWSEQRVIQPDGKVKYLYHREPPFPCMVNVQPPPYNGASEKGSPGYKSFISIANDHNRNHNMSLFGKLLQSSSGNRCRVA</sequence>
<organism evidence="1 2">
    <name type="scientific">Xenopus laevis</name>
    <name type="common">African clawed frog</name>
    <dbReference type="NCBI Taxonomy" id="8355"/>
    <lineage>
        <taxon>Eukaryota</taxon>
        <taxon>Metazoa</taxon>
        <taxon>Chordata</taxon>
        <taxon>Craniata</taxon>
        <taxon>Vertebrata</taxon>
        <taxon>Euteleostomi</taxon>
        <taxon>Amphibia</taxon>
        <taxon>Batrachia</taxon>
        <taxon>Anura</taxon>
        <taxon>Pipoidea</taxon>
        <taxon>Pipidae</taxon>
        <taxon>Xenopodinae</taxon>
        <taxon>Xenopus</taxon>
        <taxon>Xenopus</taxon>
    </lineage>
</organism>
<dbReference type="Proteomes" id="UP000694892">
    <property type="component" value="Chromosome 2S"/>
</dbReference>
<evidence type="ECO:0000313" key="1">
    <source>
        <dbReference type="EMBL" id="OCT91396.1"/>
    </source>
</evidence>
<dbReference type="AlphaFoldDB" id="A0A974HVF5"/>
<evidence type="ECO:0000313" key="2">
    <source>
        <dbReference type="Proteomes" id="UP000694892"/>
    </source>
</evidence>